<dbReference type="Proteomes" id="UP000265703">
    <property type="component" value="Unassembled WGS sequence"/>
</dbReference>
<comment type="caution">
    <text evidence="2">The sequence shown here is derived from an EMBL/GenBank/DDBJ whole genome shotgun (WGS) entry which is preliminary data.</text>
</comment>
<organism evidence="2 3">
    <name type="scientific">Glomus cerebriforme</name>
    <dbReference type="NCBI Taxonomy" id="658196"/>
    <lineage>
        <taxon>Eukaryota</taxon>
        <taxon>Fungi</taxon>
        <taxon>Fungi incertae sedis</taxon>
        <taxon>Mucoromycota</taxon>
        <taxon>Glomeromycotina</taxon>
        <taxon>Glomeromycetes</taxon>
        <taxon>Glomerales</taxon>
        <taxon>Glomeraceae</taxon>
        <taxon>Glomus</taxon>
    </lineage>
</organism>
<evidence type="ECO:0000313" key="2">
    <source>
        <dbReference type="EMBL" id="RIA81692.1"/>
    </source>
</evidence>
<protein>
    <submittedName>
        <fullName evidence="2">Uncharacterized protein</fullName>
    </submittedName>
</protein>
<keyword evidence="1" id="KW-0175">Coiled coil</keyword>
<feature type="coiled-coil region" evidence="1">
    <location>
        <begin position="73"/>
        <end position="100"/>
    </location>
</feature>
<dbReference type="OrthoDB" id="2372766at2759"/>
<dbReference type="AlphaFoldDB" id="A0A397S888"/>
<proteinExistence type="predicted"/>
<dbReference type="EMBL" id="QKYT01000758">
    <property type="protein sequence ID" value="RIA81692.1"/>
    <property type="molecule type" value="Genomic_DNA"/>
</dbReference>
<reference evidence="2 3" key="1">
    <citation type="submission" date="2018-06" db="EMBL/GenBank/DDBJ databases">
        <title>Comparative genomics reveals the genomic features of Rhizophagus irregularis, R. cerebriforme, R. diaphanum and Gigaspora rosea, and their symbiotic lifestyle signature.</title>
        <authorList>
            <person name="Morin E."/>
            <person name="San Clemente H."/>
            <person name="Chen E.C.H."/>
            <person name="De La Providencia I."/>
            <person name="Hainaut M."/>
            <person name="Kuo A."/>
            <person name="Kohler A."/>
            <person name="Murat C."/>
            <person name="Tang N."/>
            <person name="Roy S."/>
            <person name="Loubradou J."/>
            <person name="Henrissat B."/>
            <person name="Grigoriev I.V."/>
            <person name="Corradi N."/>
            <person name="Roux C."/>
            <person name="Martin F.M."/>
        </authorList>
    </citation>
    <scope>NUCLEOTIDE SEQUENCE [LARGE SCALE GENOMIC DNA]</scope>
    <source>
        <strain evidence="2 3">DAOM 227022</strain>
    </source>
</reference>
<evidence type="ECO:0000256" key="1">
    <source>
        <dbReference type="SAM" id="Coils"/>
    </source>
</evidence>
<keyword evidence="3" id="KW-1185">Reference proteome</keyword>
<gene>
    <name evidence="2" type="ORF">C1645_836589</name>
</gene>
<evidence type="ECO:0000313" key="3">
    <source>
        <dbReference type="Proteomes" id="UP000265703"/>
    </source>
</evidence>
<accession>A0A397S888</accession>
<sequence>MRQHSMMNAPRTTQAQNVLNRIEILKDKVSGLMKNIEANIIEGNMDEGLRNLGKISDALNNIYDMVGDFTFCIDKLEKKVNELEQEIKILKDEVNKMKFFSIYGDWVRTFMNEVIMKLGGGERWRLAKNGLQYLSNNMVLTKEEQKCVEDLKKILEDKDIRMDTKDLKLLQEVRNKSNGMFHKNNQGLKEAEMKLQEPVPKDIMIYKPPLKKALNAIKKWRPL</sequence>
<name>A0A397S888_9GLOM</name>